<evidence type="ECO:0000313" key="2">
    <source>
        <dbReference type="EMBL" id="MFC4128645.1"/>
    </source>
</evidence>
<evidence type="ECO:0000313" key="3">
    <source>
        <dbReference type="Proteomes" id="UP001595767"/>
    </source>
</evidence>
<dbReference type="RefSeq" id="WP_378554417.1">
    <property type="nucleotide sequence ID" value="NZ_JBHSBA010000015.1"/>
</dbReference>
<accession>A0ABV8LEG6</accession>
<reference evidence="3" key="1">
    <citation type="journal article" date="2019" name="Int. J. Syst. Evol. Microbiol.">
        <title>The Global Catalogue of Microorganisms (GCM) 10K type strain sequencing project: providing services to taxonomists for standard genome sequencing and annotation.</title>
        <authorList>
            <consortium name="The Broad Institute Genomics Platform"/>
            <consortium name="The Broad Institute Genome Sequencing Center for Infectious Disease"/>
            <person name="Wu L."/>
            <person name="Ma J."/>
        </authorList>
    </citation>
    <scope>NUCLEOTIDE SEQUENCE [LARGE SCALE GENOMIC DNA]</scope>
    <source>
        <strain evidence="3">CGMCC 4.7204</strain>
    </source>
</reference>
<sequence>MRALEQQRPLLDTFDPTPTAELARLPYDPDGVYDLSVGDNGSGRGAYRQHAALLFAEDQPAAVTMYPRLGVSAMAIKGSTVYRAKDAAAAPNSPPPP</sequence>
<comment type="caution">
    <text evidence="2">The sequence shown here is derived from an EMBL/GenBank/DDBJ whole genome shotgun (WGS) entry which is preliminary data.</text>
</comment>
<dbReference type="EMBL" id="JBHSBA010000015">
    <property type="protein sequence ID" value="MFC4128645.1"/>
    <property type="molecule type" value="Genomic_DNA"/>
</dbReference>
<dbReference type="Proteomes" id="UP001595767">
    <property type="component" value="Unassembled WGS sequence"/>
</dbReference>
<organism evidence="2 3">
    <name type="scientific">Nocardia rhizosphaerae</name>
    <dbReference type="NCBI Taxonomy" id="1691571"/>
    <lineage>
        <taxon>Bacteria</taxon>
        <taxon>Bacillati</taxon>
        <taxon>Actinomycetota</taxon>
        <taxon>Actinomycetes</taxon>
        <taxon>Mycobacteriales</taxon>
        <taxon>Nocardiaceae</taxon>
        <taxon>Nocardia</taxon>
    </lineage>
</organism>
<proteinExistence type="predicted"/>
<gene>
    <name evidence="2" type="ORF">ACFOW8_27320</name>
</gene>
<keyword evidence="3" id="KW-1185">Reference proteome</keyword>
<protein>
    <recommendedName>
        <fullName evidence="1">DUF7373 domain-containing protein</fullName>
    </recommendedName>
</protein>
<name>A0ABV8LEG6_9NOCA</name>
<feature type="domain" description="DUF7373" evidence="1">
    <location>
        <begin position="42"/>
        <end position="91"/>
    </location>
</feature>
<evidence type="ECO:0000259" key="1">
    <source>
        <dbReference type="Pfam" id="PF24092"/>
    </source>
</evidence>
<dbReference type="InterPro" id="IPR056463">
    <property type="entry name" value="DUF7373_C"/>
</dbReference>
<dbReference type="Pfam" id="PF24092">
    <property type="entry name" value="DUF7373_C"/>
    <property type="match status" value="1"/>
</dbReference>